<evidence type="ECO:0000313" key="1">
    <source>
        <dbReference type="EMBL" id="EFG84236.1"/>
    </source>
</evidence>
<comment type="caution">
    <text evidence="1">The sequence shown here is derived from an EMBL/GenBank/DDBJ whole genome shotgun (WGS) entry which is preliminary data.</text>
</comment>
<dbReference type="HOGENOM" id="CLU_3044433_0_0_5"/>
<accession>D5QF74</accession>
<proteinExistence type="predicted"/>
<reference evidence="1 2" key="1">
    <citation type="journal article" date="2010" name="J. Bacteriol.">
        <title>Genome sequence of a cellulose-producing bacterium, Gluconacetobacter hansenii ATCC 23769.</title>
        <authorList>
            <person name="Iyer P.R."/>
            <person name="Geib S.M."/>
            <person name="Catchmark J."/>
            <person name="Kao T.H."/>
            <person name="Tien M."/>
        </authorList>
    </citation>
    <scope>NUCLEOTIDE SEQUENCE [LARGE SCALE GENOMIC DNA]</scope>
    <source>
        <strain evidence="1 2">ATCC 23769</strain>
    </source>
</reference>
<dbReference type="EMBL" id="ADTV01000034">
    <property type="protein sequence ID" value="EFG84236.1"/>
    <property type="molecule type" value="Genomic_DNA"/>
</dbReference>
<dbReference type="Proteomes" id="UP000006468">
    <property type="component" value="Chromosome"/>
</dbReference>
<evidence type="ECO:0000313" key="2">
    <source>
        <dbReference type="Proteomes" id="UP000006468"/>
    </source>
</evidence>
<sequence>MTSPIGLYPMGDVNMIRQVFFAEDENKKLLLFFLTGYFQNIPEHQYIWQKVVFK</sequence>
<protein>
    <submittedName>
        <fullName evidence="1">Uncharacterized protein</fullName>
    </submittedName>
</protein>
<gene>
    <name evidence="1" type="ORF">GXY_08959</name>
</gene>
<name>D5QF74_NOVHA</name>
<organism evidence="1 2">
    <name type="scientific">Novacetimonas hansenii ATCC 23769</name>
    <dbReference type="NCBI Taxonomy" id="714995"/>
    <lineage>
        <taxon>Bacteria</taxon>
        <taxon>Pseudomonadati</taxon>
        <taxon>Pseudomonadota</taxon>
        <taxon>Alphaproteobacteria</taxon>
        <taxon>Acetobacterales</taxon>
        <taxon>Acetobacteraceae</taxon>
        <taxon>Novacetimonas</taxon>
    </lineage>
</organism>
<dbReference type="AlphaFoldDB" id="D5QF74"/>